<keyword evidence="1" id="KW-0732">Signal</keyword>
<sequence>MRHGTSAFIVVGLLLAGGTACTQTNSSVAPREGMMCEVPDENLWWGRFSGGREISSSFDSDSLERYTEERCFTTRAQCQRWLYDLKSAYGFAPEWNECRRGYQPGVPVKPWYAPGQ</sequence>
<reference evidence="2" key="2">
    <citation type="submission" date="2020-09" db="EMBL/GenBank/DDBJ databases">
        <authorList>
            <person name="Sun Q."/>
            <person name="Sedlacek I."/>
        </authorList>
    </citation>
    <scope>NUCLEOTIDE SEQUENCE</scope>
    <source>
        <strain evidence="2">CCM 7684</strain>
    </source>
</reference>
<protein>
    <recommendedName>
        <fullName evidence="4">Lipoprotein</fullName>
    </recommendedName>
</protein>
<dbReference type="EMBL" id="BMCP01000001">
    <property type="protein sequence ID" value="GGE36867.1"/>
    <property type="molecule type" value="Genomic_DNA"/>
</dbReference>
<gene>
    <name evidence="2" type="ORF">GCM10007276_12900</name>
</gene>
<organism evidence="2 3">
    <name type="scientific">Agaricicola taiwanensis</name>
    <dbReference type="NCBI Taxonomy" id="591372"/>
    <lineage>
        <taxon>Bacteria</taxon>
        <taxon>Pseudomonadati</taxon>
        <taxon>Pseudomonadota</taxon>
        <taxon>Alphaproteobacteria</taxon>
        <taxon>Rhodobacterales</taxon>
        <taxon>Paracoccaceae</taxon>
        <taxon>Agaricicola</taxon>
    </lineage>
</organism>
<reference evidence="2" key="1">
    <citation type="journal article" date="2014" name="Int. J. Syst. Evol. Microbiol.">
        <title>Complete genome sequence of Corynebacterium casei LMG S-19264T (=DSM 44701T), isolated from a smear-ripened cheese.</title>
        <authorList>
            <consortium name="US DOE Joint Genome Institute (JGI-PGF)"/>
            <person name="Walter F."/>
            <person name="Albersmeier A."/>
            <person name="Kalinowski J."/>
            <person name="Ruckert C."/>
        </authorList>
    </citation>
    <scope>NUCLEOTIDE SEQUENCE</scope>
    <source>
        <strain evidence="2">CCM 7684</strain>
    </source>
</reference>
<evidence type="ECO:0000313" key="2">
    <source>
        <dbReference type="EMBL" id="GGE36867.1"/>
    </source>
</evidence>
<dbReference type="RefSeq" id="WP_188408837.1">
    <property type="nucleotide sequence ID" value="NZ_BMCP01000001.1"/>
</dbReference>
<feature type="chain" id="PRO_5035205754" description="Lipoprotein" evidence="1">
    <location>
        <begin position="23"/>
        <end position="116"/>
    </location>
</feature>
<name>A0A8J2VRZ2_9RHOB</name>
<dbReference type="Proteomes" id="UP000602745">
    <property type="component" value="Unassembled WGS sequence"/>
</dbReference>
<proteinExistence type="predicted"/>
<dbReference type="PROSITE" id="PS51257">
    <property type="entry name" value="PROKAR_LIPOPROTEIN"/>
    <property type="match status" value="1"/>
</dbReference>
<evidence type="ECO:0000256" key="1">
    <source>
        <dbReference type="SAM" id="SignalP"/>
    </source>
</evidence>
<dbReference type="AlphaFoldDB" id="A0A8J2VRZ2"/>
<comment type="caution">
    <text evidence="2">The sequence shown here is derived from an EMBL/GenBank/DDBJ whole genome shotgun (WGS) entry which is preliminary data.</text>
</comment>
<evidence type="ECO:0008006" key="4">
    <source>
        <dbReference type="Google" id="ProtNLM"/>
    </source>
</evidence>
<keyword evidence="3" id="KW-1185">Reference proteome</keyword>
<accession>A0A8J2VRZ2</accession>
<evidence type="ECO:0000313" key="3">
    <source>
        <dbReference type="Proteomes" id="UP000602745"/>
    </source>
</evidence>
<feature type="signal peptide" evidence="1">
    <location>
        <begin position="1"/>
        <end position="22"/>
    </location>
</feature>